<evidence type="ECO:0000259" key="1">
    <source>
        <dbReference type="Pfam" id="PF11926"/>
    </source>
</evidence>
<dbReference type="AlphaFoldDB" id="A0AAF0U2L4"/>
<evidence type="ECO:0000313" key="2">
    <source>
        <dbReference type="EMBL" id="WMV38140.1"/>
    </source>
</evidence>
<feature type="domain" description="DUF3444" evidence="1">
    <location>
        <begin position="1"/>
        <end position="87"/>
    </location>
</feature>
<dbReference type="InterPro" id="IPR024593">
    <property type="entry name" value="DUF3444"/>
</dbReference>
<reference evidence="2" key="1">
    <citation type="submission" date="2023-08" db="EMBL/GenBank/DDBJ databases">
        <title>A de novo genome assembly of Solanum verrucosum Schlechtendal, a Mexican diploid species geographically isolated from the other diploid A-genome species in potato relatives.</title>
        <authorList>
            <person name="Hosaka K."/>
        </authorList>
    </citation>
    <scope>NUCLEOTIDE SEQUENCE</scope>
    <source>
        <tissue evidence="2">Young leaves</tissue>
    </source>
</reference>
<evidence type="ECO:0000313" key="3">
    <source>
        <dbReference type="Proteomes" id="UP001234989"/>
    </source>
</evidence>
<dbReference type="Pfam" id="PF11926">
    <property type="entry name" value="DUF3444"/>
    <property type="match status" value="1"/>
</dbReference>
<proteinExistence type="predicted"/>
<sequence length="159" mass="18399">DEDALAQYYGQIKKIDLLPEFVLHVAWFYACPLPESTIRWHDKTMPIGCGLFKFRNSKLNKYTETNYFSHVVAIEPLKKGVYKIFPRTVVKFLALVKGFKSVYMGLVEEEEETNKVGKICVLEHLRFCHKIPTFCLTEERGGSLQGFWELDPAGMPLYL</sequence>
<dbReference type="PANTHER" id="PTHR47374:SF6">
    <property type="entry name" value="ENDOSOME ANTIGEN-LIKE PROTEIN, PUTATIVE (DUF3444)-RELATED"/>
    <property type="match status" value="1"/>
</dbReference>
<keyword evidence="3" id="KW-1185">Reference proteome</keyword>
<name>A0AAF0U2L4_SOLVR</name>
<dbReference type="Proteomes" id="UP001234989">
    <property type="component" value="Chromosome 7"/>
</dbReference>
<accession>A0AAF0U2L4</accession>
<dbReference type="EMBL" id="CP133618">
    <property type="protein sequence ID" value="WMV38140.1"/>
    <property type="molecule type" value="Genomic_DNA"/>
</dbReference>
<dbReference type="PANTHER" id="PTHR47374">
    <property type="entry name" value="ENDOSOME ANTIGEN-LIKE PROTEIN, PUTATIVE (DUF3444)-RELATED"/>
    <property type="match status" value="1"/>
</dbReference>
<organism evidence="2 3">
    <name type="scientific">Solanum verrucosum</name>
    <dbReference type="NCBI Taxonomy" id="315347"/>
    <lineage>
        <taxon>Eukaryota</taxon>
        <taxon>Viridiplantae</taxon>
        <taxon>Streptophyta</taxon>
        <taxon>Embryophyta</taxon>
        <taxon>Tracheophyta</taxon>
        <taxon>Spermatophyta</taxon>
        <taxon>Magnoliopsida</taxon>
        <taxon>eudicotyledons</taxon>
        <taxon>Gunneridae</taxon>
        <taxon>Pentapetalae</taxon>
        <taxon>asterids</taxon>
        <taxon>lamiids</taxon>
        <taxon>Solanales</taxon>
        <taxon>Solanaceae</taxon>
        <taxon>Solanoideae</taxon>
        <taxon>Solaneae</taxon>
        <taxon>Solanum</taxon>
    </lineage>
</organism>
<protein>
    <recommendedName>
        <fullName evidence="1">DUF3444 domain-containing protein</fullName>
    </recommendedName>
</protein>
<gene>
    <name evidence="2" type="ORF">MTR67_031525</name>
</gene>
<feature type="non-terminal residue" evidence="2">
    <location>
        <position position="1"/>
    </location>
</feature>